<accession>A0ABQ2WXZ8</accession>
<evidence type="ECO:0000313" key="2">
    <source>
        <dbReference type="EMBL" id="GGW79301.1"/>
    </source>
</evidence>
<comment type="caution">
    <text evidence="2">The sequence shown here is derived from an EMBL/GenBank/DDBJ whole genome shotgun (WGS) entry which is preliminary data.</text>
</comment>
<protein>
    <submittedName>
        <fullName evidence="2">Uncharacterized protein</fullName>
    </submittedName>
</protein>
<keyword evidence="3" id="KW-1185">Reference proteome</keyword>
<feature type="region of interest" description="Disordered" evidence="1">
    <location>
        <begin position="73"/>
        <end position="99"/>
    </location>
</feature>
<evidence type="ECO:0000313" key="3">
    <source>
        <dbReference type="Proteomes" id="UP000617743"/>
    </source>
</evidence>
<feature type="compositionally biased region" description="Basic residues" evidence="1">
    <location>
        <begin position="88"/>
        <end position="99"/>
    </location>
</feature>
<dbReference type="EMBL" id="BMWC01000001">
    <property type="protein sequence ID" value="GGW79301.1"/>
    <property type="molecule type" value="Genomic_DNA"/>
</dbReference>
<proteinExistence type="predicted"/>
<dbReference type="Proteomes" id="UP000617743">
    <property type="component" value="Unassembled WGS sequence"/>
</dbReference>
<name>A0ABQ2WXZ8_9ACTN</name>
<gene>
    <name evidence="2" type="ORF">GCM10010383_03530</name>
</gene>
<organism evidence="2 3">
    <name type="scientific">Streptomyces lomondensis</name>
    <dbReference type="NCBI Taxonomy" id="68229"/>
    <lineage>
        <taxon>Bacteria</taxon>
        <taxon>Bacillati</taxon>
        <taxon>Actinomycetota</taxon>
        <taxon>Actinomycetes</taxon>
        <taxon>Kitasatosporales</taxon>
        <taxon>Streptomycetaceae</taxon>
        <taxon>Streptomyces</taxon>
    </lineage>
</organism>
<evidence type="ECO:0000256" key="1">
    <source>
        <dbReference type="SAM" id="MobiDB-lite"/>
    </source>
</evidence>
<sequence>MRRYEKGTRSAQPDSSARVVRCFARGHTGFLAQPFSSVSRGFPTPLPAFRLWHGRPWMSISFQGRLSGFFEQEDNDIATDPEQGSVRGGRRHGHSVPVR</sequence>
<reference evidence="3" key="1">
    <citation type="journal article" date="2019" name="Int. J. Syst. Evol. Microbiol.">
        <title>The Global Catalogue of Microorganisms (GCM) 10K type strain sequencing project: providing services to taxonomists for standard genome sequencing and annotation.</title>
        <authorList>
            <consortium name="The Broad Institute Genomics Platform"/>
            <consortium name="The Broad Institute Genome Sequencing Center for Infectious Disease"/>
            <person name="Wu L."/>
            <person name="Ma J."/>
        </authorList>
    </citation>
    <scope>NUCLEOTIDE SEQUENCE [LARGE SCALE GENOMIC DNA]</scope>
    <source>
        <strain evidence="3">JCM 4866</strain>
    </source>
</reference>